<organism evidence="1 2">
    <name type="scientific">Dorcoceras hygrometricum</name>
    <dbReference type="NCBI Taxonomy" id="472368"/>
    <lineage>
        <taxon>Eukaryota</taxon>
        <taxon>Viridiplantae</taxon>
        <taxon>Streptophyta</taxon>
        <taxon>Embryophyta</taxon>
        <taxon>Tracheophyta</taxon>
        <taxon>Spermatophyta</taxon>
        <taxon>Magnoliopsida</taxon>
        <taxon>eudicotyledons</taxon>
        <taxon>Gunneridae</taxon>
        <taxon>Pentapetalae</taxon>
        <taxon>asterids</taxon>
        <taxon>lamiids</taxon>
        <taxon>Lamiales</taxon>
        <taxon>Gesneriaceae</taxon>
        <taxon>Didymocarpoideae</taxon>
        <taxon>Trichosporeae</taxon>
        <taxon>Loxocarpinae</taxon>
        <taxon>Dorcoceras</taxon>
    </lineage>
</organism>
<dbReference type="EMBL" id="KQ987302">
    <property type="protein sequence ID" value="KZV57391.1"/>
    <property type="molecule type" value="Genomic_DNA"/>
</dbReference>
<dbReference type="OrthoDB" id="1301741at2759"/>
<gene>
    <name evidence="1" type="ORF">F511_36700</name>
</gene>
<name>A0A2Z7DCC9_9LAMI</name>
<evidence type="ECO:0008006" key="3">
    <source>
        <dbReference type="Google" id="ProtNLM"/>
    </source>
</evidence>
<accession>A0A2Z7DCC9</accession>
<evidence type="ECO:0000313" key="1">
    <source>
        <dbReference type="EMBL" id="KZV57391.1"/>
    </source>
</evidence>
<sequence length="96" mass="11068">MASSNKIPMFCEEEYDDWKIRMQAHLSAMDDDMWFVITDGPIKILKANTAVAVSDGAPIMVEKPRFEWTIEDKRKGNLENAANDILYIRPRAQHKV</sequence>
<protein>
    <recommendedName>
        <fullName evidence="3">DUF4219 domain-containing protein</fullName>
    </recommendedName>
</protein>
<dbReference type="Proteomes" id="UP000250235">
    <property type="component" value="Unassembled WGS sequence"/>
</dbReference>
<keyword evidence="2" id="KW-1185">Reference proteome</keyword>
<reference evidence="1 2" key="1">
    <citation type="journal article" date="2015" name="Proc. Natl. Acad. Sci. U.S.A.">
        <title>The resurrection genome of Boea hygrometrica: A blueprint for survival of dehydration.</title>
        <authorList>
            <person name="Xiao L."/>
            <person name="Yang G."/>
            <person name="Zhang L."/>
            <person name="Yang X."/>
            <person name="Zhao S."/>
            <person name="Ji Z."/>
            <person name="Zhou Q."/>
            <person name="Hu M."/>
            <person name="Wang Y."/>
            <person name="Chen M."/>
            <person name="Xu Y."/>
            <person name="Jin H."/>
            <person name="Xiao X."/>
            <person name="Hu G."/>
            <person name="Bao F."/>
            <person name="Hu Y."/>
            <person name="Wan P."/>
            <person name="Li L."/>
            <person name="Deng X."/>
            <person name="Kuang T."/>
            <person name="Xiang C."/>
            <person name="Zhu J.K."/>
            <person name="Oliver M.J."/>
            <person name="He Y."/>
        </authorList>
    </citation>
    <scope>NUCLEOTIDE SEQUENCE [LARGE SCALE GENOMIC DNA]</scope>
    <source>
        <strain evidence="2">cv. XS01</strain>
    </source>
</reference>
<proteinExistence type="predicted"/>
<evidence type="ECO:0000313" key="2">
    <source>
        <dbReference type="Proteomes" id="UP000250235"/>
    </source>
</evidence>
<dbReference type="AlphaFoldDB" id="A0A2Z7DCC9"/>